<feature type="region of interest" description="Disordered" evidence="1">
    <location>
        <begin position="1"/>
        <end position="58"/>
    </location>
</feature>
<evidence type="ECO:0000313" key="3">
    <source>
        <dbReference type="Proteomes" id="UP000054166"/>
    </source>
</evidence>
<organism evidence="2 3">
    <name type="scientific">Piloderma croceum (strain F 1598)</name>
    <dbReference type="NCBI Taxonomy" id="765440"/>
    <lineage>
        <taxon>Eukaryota</taxon>
        <taxon>Fungi</taxon>
        <taxon>Dikarya</taxon>
        <taxon>Basidiomycota</taxon>
        <taxon>Agaricomycotina</taxon>
        <taxon>Agaricomycetes</taxon>
        <taxon>Agaricomycetidae</taxon>
        <taxon>Atheliales</taxon>
        <taxon>Atheliaceae</taxon>
        <taxon>Piloderma</taxon>
    </lineage>
</organism>
<feature type="compositionally biased region" description="Basic and acidic residues" evidence="1">
    <location>
        <begin position="28"/>
        <end position="37"/>
    </location>
</feature>
<reference evidence="2 3" key="1">
    <citation type="submission" date="2014-04" db="EMBL/GenBank/DDBJ databases">
        <authorList>
            <consortium name="DOE Joint Genome Institute"/>
            <person name="Kuo A."/>
            <person name="Tarkka M."/>
            <person name="Buscot F."/>
            <person name="Kohler A."/>
            <person name="Nagy L.G."/>
            <person name="Floudas D."/>
            <person name="Copeland A."/>
            <person name="Barry K.W."/>
            <person name="Cichocki N."/>
            <person name="Veneault-Fourrey C."/>
            <person name="LaButti K."/>
            <person name="Lindquist E.A."/>
            <person name="Lipzen A."/>
            <person name="Lundell T."/>
            <person name="Morin E."/>
            <person name="Murat C."/>
            <person name="Sun H."/>
            <person name="Tunlid A."/>
            <person name="Henrissat B."/>
            <person name="Grigoriev I.V."/>
            <person name="Hibbett D.S."/>
            <person name="Martin F."/>
            <person name="Nordberg H.P."/>
            <person name="Cantor M.N."/>
            <person name="Hua S.X."/>
        </authorList>
    </citation>
    <scope>NUCLEOTIDE SEQUENCE [LARGE SCALE GENOMIC DNA]</scope>
    <source>
        <strain evidence="2 3">F 1598</strain>
    </source>
</reference>
<dbReference type="HOGENOM" id="CLU_2347485_0_0_1"/>
<evidence type="ECO:0000313" key="2">
    <source>
        <dbReference type="EMBL" id="KIM77681.1"/>
    </source>
</evidence>
<accession>A0A0C3FCX6</accession>
<dbReference type="AlphaFoldDB" id="A0A0C3FCX6"/>
<proteinExistence type="predicted"/>
<evidence type="ECO:0000256" key="1">
    <source>
        <dbReference type="SAM" id="MobiDB-lite"/>
    </source>
</evidence>
<gene>
    <name evidence="2" type="ORF">PILCRDRAFT_825122</name>
</gene>
<sequence>MSMSSENLEHKKINSPATKGKKRKKEKPKREREKEKNLPTNKRTAHTSTPTPQLGIERDHLPTSAIPLLFRLPATRYQFLLCLFFCVGRVWSWMRVL</sequence>
<dbReference type="Proteomes" id="UP000054166">
    <property type="component" value="Unassembled WGS sequence"/>
</dbReference>
<keyword evidence="3" id="KW-1185">Reference proteome</keyword>
<name>A0A0C3FCX6_PILCF</name>
<feature type="compositionally biased region" description="Polar residues" evidence="1">
    <location>
        <begin position="38"/>
        <end position="52"/>
    </location>
</feature>
<protein>
    <submittedName>
        <fullName evidence="2">Uncharacterized protein</fullName>
    </submittedName>
</protein>
<reference evidence="3" key="2">
    <citation type="submission" date="2015-01" db="EMBL/GenBank/DDBJ databases">
        <title>Evolutionary Origins and Diversification of the Mycorrhizal Mutualists.</title>
        <authorList>
            <consortium name="DOE Joint Genome Institute"/>
            <consortium name="Mycorrhizal Genomics Consortium"/>
            <person name="Kohler A."/>
            <person name="Kuo A."/>
            <person name="Nagy L.G."/>
            <person name="Floudas D."/>
            <person name="Copeland A."/>
            <person name="Barry K.W."/>
            <person name="Cichocki N."/>
            <person name="Veneault-Fourrey C."/>
            <person name="LaButti K."/>
            <person name="Lindquist E.A."/>
            <person name="Lipzen A."/>
            <person name="Lundell T."/>
            <person name="Morin E."/>
            <person name="Murat C."/>
            <person name="Riley R."/>
            <person name="Ohm R."/>
            <person name="Sun H."/>
            <person name="Tunlid A."/>
            <person name="Henrissat B."/>
            <person name="Grigoriev I.V."/>
            <person name="Hibbett D.S."/>
            <person name="Martin F."/>
        </authorList>
    </citation>
    <scope>NUCLEOTIDE SEQUENCE [LARGE SCALE GENOMIC DNA]</scope>
    <source>
        <strain evidence="3">F 1598</strain>
    </source>
</reference>
<dbReference type="EMBL" id="KN833022">
    <property type="protein sequence ID" value="KIM77681.1"/>
    <property type="molecule type" value="Genomic_DNA"/>
</dbReference>
<dbReference type="InParanoid" id="A0A0C3FCX6"/>